<comment type="caution">
    <text evidence="1">The sequence shown here is derived from an EMBL/GenBank/DDBJ whole genome shotgun (WGS) entry which is preliminary data.</text>
</comment>
<sequence length="58" mass="6796">MAGILRMPSAKHIQNKKKEAKNDLFFASFFILGTYRTAPFDMMEREIEWPGGENERFV</sequence>
<gene>
    <name evidence="1" type="ORF">ABID49_002692</name>
</gene>
<reference evidence="1 2" key="1">
    <citation type="submission" date="2024-06" db="EMBL/GenBank/DDBJ databases">
        <title>Genomic Encyclopedia of Type Strains, Phase IV (KMG-IV): sequencing the most valuable type-strain genomes for metagenomic binning, comparative biology and taxonomic classification.</title>
        <authorList>
            <person name="Goeker M."/>
        </authorList>
    </citation>
    <scope>NUCLEOTIDE SEQUENCE [LARGE SCALE GENOMIC DNA]</scope>
    <source>
        <strain evidence="1 2">DSM 26128</strain>
    </source>
</reference>
<keyword evidence="2" id="KW-1185">Reference proteome</keyword>
<evidence type="ECO:0000313" key="2">
    <source>
        <dbReference type="Proteomes" id="UP001549099"/>
    </source>
</evidence>
<dbReference type="EMBL" id="JBEPLW010000032">
    <property type="protein sequence ID" value="MET3576762.1"/>
    <property type="molecule type" value="Genomic_DNA"/>
</dbReference>
<protein>
    <submittedName>
        <fullName evidence="1">Uncharacterized protein</fullName>
    </submittedName>
</protein>
<name>A0ABV2GEM6_9BACL</name>
<accession>A0ABV2GEM6</accession>
<evidence type="ECO:0000313" key="1">
    <source>
        <dbReference type="EMBL" id="MET3576762.1"/>
    </source>
</evidence>
<proteinExistence type="predicted"/>
<organism evidence="1 2">
    <name type="scientific">Bhargavaea ullalensis</name>
    <dbReference type="NCBI Taxonomy" id="1265685"/>
    <lineage>
        <taxon>Bacteria</taxon>
        <taxon>Bacillati</taxon>
        <taxon>Bacillota</taxon>
        <taxon>Bacilli</taxon>
        <taxon>Bacillales</taxon>
        <taxon>Caryophanaceae</taxon>
        <taxon>Bhargavaea</taxon>
    </lineage>
</organism>
<dbReference type="Proteomes" id="UP001549099">
    <property type="component" value="Unassembled WGS sequence"/>
</dbReference>